<reference evidence="3" key="1">
    <citation type="submission" date="2020-04" db="EMBL/GenBank/DDBJ databases">
        <title>Genome Assembly and Annotation of Botryosphaeria dothidea sdau 11-99, a Latent Pathogen of Apple Fruit Ring Rot in China.</title>
        <authorList>
            <person name="Yu C."/>
            <person name="Diao Y."/>
            <person name="Lu Q."/>
            <person name="Zhao J."/>
            <person name="Cui S."/>
            <person name="Peng C."/>
            <person name="He B."/>
            <person name="Liu H."/>
        </authorList>
    </citation>
    <scope>NUCLEOTIDE SEQUENCE [LARGE SCALE GENOMIC DNA]</scope>
    <source>
        <strain evidence="3">Sdau11-99</strain>
    </source>
</reference>
<feature type="coiled-coil region" evidence="1">
    <location>
        <begin position="466"/>
        <end position="504"/>
    </location>
</feature>
<comment type="caution">
    <text evidence="3">The sequence shown here is derived from an EMBL/GenBank/DDBJ whole genome shotgun (WGS) entry which is preliminary data.</text>
</comment>
<accession>A0A8H4IY48</accession>
<evidence type="ECO:0000313" key="3">
    <source>
        <dbReference type="EMBL" id="KAF4309329.1"/>
    </source>
</evidence>
<evidence type="ECO:0000313" key="4">
    <source>
        <dbReference type="Proteomes" id="UP000572817"/>
    </source>
</evidence>
<name>A0A8H4IY48_9PEZI</name>
<sequence length="593" mass="67091">MQGVGASRARGQWAEFWQGCGALGAQAGGARMGAAVWGTDSRPPSMTLRLPQDRRPAPQHHCLASCLRPSVPSPHALRRRASLSEAMDALTGPDFDKLPFFFTNLYEKEALKLKEGQSEDWLDEDLRSSALAHGFCDDDLQLPQTAPDVLPAGASPLRRSSVSGNTQASCSTDITTPDSPASTDEHDRAFAFSLSARHSMPAAPPPATHARHSTSSLSSSTRSPKPRFFRRVSSFGKKYFSNSDDHNLRSPSKHPYSSVHRFGDVTGRINYKHPRVKEDSVTDFDADSAVLPDHPRASSPDSVISHHQPATTSMTGSQRASLNLALENDQFRDIWQEYSKTWERIVTFEVKQKQLLQFWDKFSRTSLYGQYTLLVDRLQAKHAQDTERLEDKQVKAEYALEQSHREERARSAAALKHMKAYCSGSSVPGSTKRRIVTEEDKRRLRDQEKLHDELDKKHEAAMKMARARQEKDMKDLKHDHEQELKELEKKYKEARLASRKTVQEVCRQLDAVIRTRRLRVVRRWYISLKVWDRTVGENADIPSYGDLPAIPWPEKSAVETMTTRTYSVLDTWHTFNDLPPAVSLHIPIAPEYD</sequence>
<proteinExistence type="predicted"/>
<feature type="region of interest" description="Disordered" evidence="2">
    <location>
        <begin position="198"/>
        <end position="228"/>
    </location>
</feature>
<evidence type="ECO:0000256" key="2">
    <source>
        <dbReference type="SAM" id="MobiDB-lite"/>
    </source>
</evidence>
<keyword evidence="1" id="KW-0175">Coiled coil</keyword>
<evidence type="ECO:0000256" key="1">
    <source>
        <dbReference type="SAM" id="Coils"/>
    </source>
</evidence>
<feature type="compositionally biased region" description="Polar residues" evidence="2">
    <location>
        <begin position="308"/>
        <end position="318"/>
    </location>
</feature>
<feature type="region of interest" description="Disordered" evidence="2">
    <location>
        <begin position="240"/>
        <end position="261"/>
    </location>
</feature>
<protein>
    <submittedName>
        <fullName evidence="3">Uncharacterized protein</fullName>
    </submittedName>
</protein>
<keyword evidence="4" id="KW-1185">Reference proteome</keyword>
<gene>
    <name evidence="3" type="ORF">GTA08_BOTSDO02124</name>
</gene>
<organism evidence="3 4">
    <name type="scientific">Botryosphaeria dothidea</name>
    <dbReference type="NCBI Taxonomy" id="55169"/>
    <lineage>
        <taxon>Eukaryota</taxon>
        <taxon>Fungi</taxon>
        <taxon>Dikarya</taxon>
        <taxon>Ascomycota</taxon>
        <taxon>Pezizomycotina</taxon>
        <taxon>Dothideomycetes</taxon>
        <taxon>Dothideomycetes incertae sedis</taxon>
        <taxon>Botryosphaeriales</taxon>
        <taxon>Botryosphaeriaceae</taxon>
        <taxon>Botryosphaeria</taxon>
    </lineage>
</organism>
<dbReference type="OrthoDB" id="9977870at2759"/>
<dbReference type="EMBL" id="WWBZ02000016">
    <property type="protein sequence ID" value="KAF4309329.1"/>
    <property type="molecule type" value="Genomic_DNA"/>
</dbReference>
<feature type="region of interest" description="Disordered" evidence="2">
    <location>
        <begin position="280"/>
        <end position="318"/>
    </location>
</feature>
<dbReference type="Proteomes" id="UP000572817">
    <property type="component" value="Unassembled WGS sequence"/>
</dbReference>
<dbReference type="AlphaFoldDB" id="A0A8H4IY48"/>
<feature type="compositionally biased region" description="Polar residues" evidence="2">
    <location>
        <begin position="158"/>
        <end position="182"/>
    </location>
</feature>
<feature type="region of interest" description="Disordered" evidence="2">
    <location>
        <begin position="146"/>
        <end position="185"/>
    </location>
</feature>
<feature type="compositionally biased region" description="Low complexity" evidence="2">
    <location>
        <begin position="213"/>
        <end position="223"/>
    </location>
</feature>